<organism evidence="2 3">
    <name type="scientific">Patiria miniata</name>
    <name type="common">Bat star</name>
    <name type="synonym">Asterina miniata</name>
    <dbReference type="NCBI Taxonomy" id="46514"/>
    <lineage>
        <taxon>Eukaryota</taxon>
        <taxon>Metazoa</taxon>
        <taxon>Echinodermata</taxon>
        <taxon>Eleutherozoa</taxon>
        <taxon>Asterozoa</taxon>
        <taxon>Asteroidea</taxon>
        <taxon>Valvatacea</taxon>
        <taxon>Valvatida</taxon>
        <taxon>Asterinidae</taxon>
        <taxon>Patiria</taxon>
    </lineage>
</organism>
<dbReference type="OrthoDB" id="10146923at2759"/>
<reference evidence="2" key="1">
    <citation type="submission" date="2022-11" db="UniProtKB">
        <authorList>
            <consortium name="EnsemblMetazoa"/>
        </authorList>
    </citation>
    <scope>IDENTIFICATION</scope>
</reference>
<dbReference type="Proteomes" id="UP000887568">
    <property type="component" value="Unplaced"/>
</dbReference>
<keyword evidence="1" id="KW-0732">Signal</keyword>
<protein>
    <submittedName>
        <fullName evidence="2">Uncharacterized protein</fullName>
    </submittedName>
</protein>
<feature type="chain" id="PRO_5037770167" evidence="1">
    <location>
        <begin position="19"/>
        <end position="216"/>
    </location>
</feature>
<evidence type="ECO:0000256" key="1">
    <source>
        <dbReference type="SAM" id="SignalP"/>
    </source>
</evidence>
<name>A0A913ZF98_PATMI</name>
<accession>A0A913ZF98</accession>
<keyword evidence="3" id="KW-1185">Reference proteome</keyword>
<evidence type="ECO:0000313" key="3">
    <source>
        <dbReference type="Proteomes" id="UP000887568"/>
    </source>
</evidence>
<sequence length="216" mass="24217">MAIFRLLSVLSLYVVSLAMSASSTCCPSCSLRSVDPLNPDQIAQIESNRAFIREIEDNPMLLHNQSYQRSVVNLTQNQQIQILRNIPQLFLSAREFEESLLTRGTITVPGEGTVPARRRRATAGKRVCQPVMRYQPLILALRADRRDLVEYIQMPGQDKNQWILEESCDDSASSPPAPLACAVVERDVTGVFVTLSDPYIFDHAYVVVQSCVTVFQ</sequence>
<dbReference type="EnsemblMetazoa" id="XM_038193717.1">
    <property type="protein sequence ID" value="XP_038049645.1"/>
    <property type="gene ID" value="LOC119723159"/>
</dbReference>
<dbReference type="GeneID" id="119723159"/>
<evidence type="ECO:0000313" key="2">
    <source>
        <dbReference type="EnsemblMetazoa" id="XP_038049645.1"/>
    </source>
</evidence>
<dbReference type="AlphaFoldDB" id="A0A913ZF98"/>
<feature type="signal peptide" evidence="1">
    <location>
        <begin position="1"/>
        <end position="18"/>
    </location>
</feature>
<proteinExistence type="predicted"/>
<dbReference type="RefSeq" id="XP_038049645.1">
    <property type="nucleotide sequence ID" value="XM_038193717.1"/>
</dbReference>